<feature type="region of interest" description="Disordered" evidence="1">
    <location>
        <begin position="79"/>
        <end position="98"/>
    </location>
</feature>
<dbReference type="RefSeq" id="WP_070367211.1">
    <property type="nucleotide sequence ID" value="NZ_MIQE01000006.1"/>
</dbReference>
<evidence type="ECO:0000259" key="4">
    <source>
        <dbReference type="Pfam" id="PF19087"/>
    </source>
</evidence>
<evidence type="ECO:0008006" key="7">
    <source>
        <dbReference type="Google" id="ProtNLM"/>
    </source>
</evidence>
<feature type="domain" description="Mucin binding" evidence="3">
    <location>
        <begin position="512"/>
        <end position="580"/>
    </location>
</feature>
<proteinExistence type="predicted"/>
<sequence>MEIATNKKHPLKRLVMWMATIAIAATAGIAGVYHTSETAQADGYNVANMQWGLLPAGEGSYFPSYSSMWTAAIDMRDWNPGRSQDETPKPFGASQATLTHPYVVGTNSPKTISGDPDDWNSRSTAVVGDTIKQWNGETFKVTGFRLGASLDIMADADPDFNSENLRAEAVPFKFSVQEVTPTGQAVSSTNLKVAQVGTYQYSTILGFDKLANKDNLAKVTITPNLDNAQGQRFTGQQELYFSLNGDNTPVPSKHEWLFSYGTTHYSEGYWDANSMESNTAQNPIKITVPDKGKMYLDAIAADDADVYGKWSSDNSKLSFTAAENNMGEVVSGLDSLTPGTVIKFTSTLDDKNTKDFYFQFGDATHDAKEVPFNTSNQFVYQAGGYYDNTINFNPGVNWFVEGFGPSNLQNKDDWHGTVDKPIQVTLPKDADKFNYGLGVYDYDAGNASLPITVDSKYGLTIAANSAETNYKINGFQNLKSGTTVPFKLTYTNGDYSWIYVQFTSVPVPGDVEAAVNYVDDDANGKSVKTDSIKGQAGATGNYSVQAPANYDLAKGQASSVPYTLKPGSDTSDNLTVHLVHQKEAVTTTTKTTIKYDGAGNLNPTSKVINVNWTGSKDKVTGQAANWSTTNLPITVDTPTVNGYTADHSGVTIGQISGQTGTPVDQTITVKYAAKSVTPNNKGGGVITVTPVVTTNNGSKGTASGNTTGNTASTTITQKTENNSTGLPNYAVVKGTAVYSTKKIYMYKHATFKKSQRLATYPKVTRVNRHMFVVIGYAHSNGGALRYKVRDVNHGKKTTGKVGYITANRKYVVNVYYKTMPKNDKITVISKTGVHAYKNKNLTGKAKTYKKGSHLKVKKIVKHNLTTRYQLSNGYYVTANKKLVIQGSF</sequence>
<keyword evidence="2" id="KW-1133">Transmembrane helix</keyword>
<protein>
    <recommendedName>
        <fullName evidence="7">DUF5776 domain-containing protein</fullName>
    </recommendedName>
</protein>
<evidence type="ECO:0000313" key="6">
    <source>
        <dbReference type="Proteomes" id="UP000177010"/>
    </source>
</evidence>
<evidence type="ECO:0000313" key="5">
    <source>
        <dbReference type="EMBL" id="OFA12574.1"/>
    </source>
</evidence>
<comment type="caution">
    <text evidence="5">The sequence shown here is derived from an EMBL/GenBank/DDBJ whole genome shotgun (WGS) entry which is preliminary data.</text>
</comment>
<gene>
    <name evidence="5" type="ORF">LASUN_05120</name>
</gene>
<feature type="compositionally biased region" description="Basic and acidic residues" evidence="1">
    <location>
        <begin position="79"/>
        <end position="88"/>
    </location>
</feature>
<feature type="domain" description="DUF5776" evidence="4">
    <location>
        <begin position="815"/>
        <end position="883"/>
    </location>
</feature>
<feature type="transmembrane region" description="Helical" evidence="2">
    <location>
        <begin position="14"/>
        <end position="33"/>
    </location>
</feature>
<dbReference type="STRING" id="481719.LASUN_05120"/>
<dbReference type="EMBL" id="MIQE01000006">
    <property type="protein sequence ID" value="OFA12574.1"/>
    <property type="molecule type" value="Genomic_DNA"/>
</dbReference>
<organism evidence="5 6">
    <name type="scientific">Lentilactobacillus sunkii</name>
    <dbReference type="NCBI Taxonomy" id="481719"/>
    <lineage>
        <taxon>Bacteria</taxon>
        <taxon>Bacillati</taxon>
        <taxon>Bacillota</taxon>
        <taxon>Bacilli</taxon>
        <taxon>Lactobacillales</taxon>
        <taxon>Lactobacillaceae</taxon>
        <taxon>Lentilactobacillus</taxon>
    </lineage>
</organism>
<dbReference type="Proteomes" id="UP000177010">
    <property type="component" value="Unassembled WGS sequence"/>
</dbReference>
<evidence type="ECO:0000256" key="2">
    <source>
        <dbReference type="SAM" id="Phobius"/>
    </source>
</evidence>
<keyword evidence="2" id="KW-0472">Membrane</keyword>
<evidence type="ECO:0000259" key="3">
    <source>
        <dbReference type="Pfam" id="PF17965"/>
    </source>
</evidence>
<reference evidence="5 6" key="1">
    <citation type="submission" date="2016-09" db="EMBL/GenBank/DDBJ databases">
        <title>Genome Sequence of Lactobacillus sunkii Strain CG01.</title>
        <authorList>
            <person name="Poehlein A."/>
            <person name="Gabris C."/>
            <person name="Bengelsdorf F.R."/>
            <person name="Duerre P."/>
            <person name="Daniel R."/>
        </authorList>
    </citation>
    <scope>NUCLEOTIDE SEQUENCE [LARGE SCALE GENOMIC DNA]</scope>
    <source>
        <strain evidence="5 6">CG_D</strain>
    </source>
</reference>
<feature type="region of interest" description="Disordered" evidence="1">
    <location>
        <begin position="697"/>
        <end position="724"/>
    </location>
</feature>
<dbReference type="InterPro" id="IPR041558">
    <property type="entry name" value="MucBP_2"/>
</dbReference>
<evidence type="ECO:0000256" key="1">
    <source>
        <dbReference type="SAM" id="MobiDB-lite"/>
    </source>
</evidence>
<dbReference type="Pfam" id="PF19087">
    <property type="entry name" value="DUF5776"/>
    <property type="match status" value="1"/>
</dbReference>
<feature type="compositionally biased region" description="Polar residues" evidence="1">
    <location>
        <begin position="715"/>
        <end position="724"/>
    </location>
</feature>
<accession>A0A1E7XHJ8</accession>
<dbReference type="Gene3D" id="3.10.20.320">
    <property type="entry name" value="Putative peptidoglycan bound protein (lpxtg motif)"/>
    <property type="match status" value="1"/>
</dbReference>
<name>A0A1E7XHJ8_9LACO</name>
<feature type="compositionally biased region" description="Low complexity" evidence="1">
    <location>
        <begin position="697"/>
        <end position="714"/>
    </location>
</feature>
<dbReference type="InterPro" id="IPR044081">
    <property type="entry name" value="DUF5776"/>
</dbReference>
<dbReference type="AlphaFoldDB" id="A0A1E7XHJ8"/>
<keyword evidence="2" id="KW-0812">Transmembrane</keyword>
<dbReference type="Pfam" id="PF17965">
    <property type="entry name" value="MucBP_2"/>
    <property type="match status" value="1"/>
</dbReference>